<dbReference type="EMBL" id="AM167904">
    <property type="protein sequence ID" value="CAJ49306.1"/>
    <property type="molecule type" value="Genomic_DNA"/>
</dbReference>
<dbReference type="Pfam" id="PF00669">
    <property type="entry name" value="Flagellin_N"/>
    <property type="match status" value="1"/>
</dbReference>
<reference evidence="6 7" key="1">
    <citation type="journal article" date="2006" name="J. Bacteriol.">
        <title>Comparison of the genome sequence of the poultry pathogen Bordetella avium with those of B. bronchiseptica, B. pertussis, and B. parapertussis reveals extensive diversity in surface structures associated with host interaction.</title>
        <authorList>
            <person name="Sebaihia M."/>
            <person name="Preston A."/>
            <person name="Maskell D.J."/>
            <person name="Kuzmiak H."/>
            <person name="Connell T.D."/>
            <person name="King N.D."/>
            <person name="Orndorff P.E."/>
            <person name="Miyamoto D.M."/>
            <person name="Thomson N.R."/>
            <person name="Harris D."/>
            <person name="Goble A."/>
            <person name="Lord A."/>
            <person name="Murphy L."/>
            <person name="Quail M.A."/>
            <person name="Rutter S."/>
            <person name="Squares R."/>
            <person name="Squares S."/>
            <person name="Woodward J."/>
            <person name="Parkhill J."/>
            <person name="Temple L.M."/>
        </authorList>
    </citation>
    <scope>NUCLEOTIDE SEQUENCE [LARGE SCALE GENOMIC DNA]</scope>
    <source>
        <strain evidence="6 7">197N</strain>
    </source>
</reference>
<feature type="domain" description="Flagellin N-terminal" evidence="5">
    <location>
        <begin position="4"/>
        <end position="140"/>
    </location>
</feature>
<keyword evidence="6" id="KW-0966">Cell projection</keyword>
<dbReference type="InterPro" id="IPR001029">
    <property type="entry name" value="Flagellin_N"/>
</dbReference>
<dbReference type="Gene3D" id="1.20.1330.10">
    <property type="entry name" value="f41 fragment of flagellin, N-terminal domain"/>
    <property type="match status" value="2"/>
</dbReference>
<dbReference type="InterPro" id="IPR013384">
    <property type="entry name" value="Flagell_FlgL"/>
</dbReference>
<accession>Q2L1A7</accession>
<gene>
    <name evidence="6" type="primary">flgL</name>
    <name evidence="6" type="synonym">flaT</name>
    <name evidence="6" type="synonym">flaU</name>
    <name evidence="6" type="ordered locus">BAV1698</name>
</gene>
<dbReference type="NCBIfam" id="TIGR02550">
    <property type="entry name" value="flagell_flgL"/>
    <property type="match status" value="1"/>
</dbReference>
<dbReference type="PANTHER" id="PTHR42792">
    <property type="entry name" value="FLAGELLIN"/>
    <property type="match status" value="1"/>
</dbReference>
<dbReference type="KEGG" id="bav:BAV1698"/>
<dbReference type="Proteomes" id="UP000001977">
    <property type="component" value="Chromosome"/>
</dbReference>
<dbReference type="HOGENOM" id="CLU_024437_5_0_4"/>
<dbReference type="GO" id="GO:0005576">
    <property type="term" value="C:extracellular region"/>
    <property type="evidence" value="ECO:0007669"/>
    <property type="project" value="UniProtKB-SubCell"/>
</dbReference>
<comment type="similarity">
    <text evidence="3">Belongs to the bacterial flagellin family.</text>
</comment>
<keyword evidence="6" id="KW-0969">Cilium</keyword>
<dbReference type="GO" id="GO:0005198">
    <property type="term" value="F:structural molecule activity"/>
    <property type="evidence" value="ECO:0007669"/>
    <property type="project" value="InterPro"/>
</dbReference>
<dbReference type="InterPro" id="IPR001492">
    <property type="entry name" value="Flagellin"/>
</dbReference>
<evidence type="ECO:0000313" key="6">
    <source>
        <dbReference type="EMBL" id="CAJ49306.1"/>
    </source>
</evidence>
<dbReference type="GO" id="GO:0009424">
    <property type="term" value="C:bacterial-type flagellum hook"/>
    <property type="evidence" value="ECO:0007669"/>
    <property type="project" value="InterPro"/>
</dbReference>
<dbReference type="OrthoDB" id="9768249at2"/>
<dbReference type="AlphaFoldDB" id="Q2L1A7"/>
<comment type="subcellular location">
    <subcellularLocation>
        <location evidence="1">Bacterial flagellum</location>
    </subcellularLocation>
    <subcellularLocation>
        <location evidence="2">Secreted</location>
    </subcellularLocation>
</comment>
<evidence type="ECO:0000256" key="2">
    <source>
        <dbReference type="ARBA" id="ARBA00004613"/>
    </source>
</evidence>
<name>Q2L1A7_BORA1</name>
<keyword evidence="7" id="KW-1185">Reference proteome</keyword>
<dbReference type="eggNOG" id="COG1344">
    <property type="taxonomic scope" value="Bacteria"/>
</dbReference>
<keyword evidence="6" id="KW-0282">Flagellum</keyword>
<organism evidence="6 7">
    <name type="scientific">Bordetella avium (strain 197N)</name>
    <dbReference type="NCBI Taxonomy" id="360910"/>
    <lineage>
        <taxon>Bacteria</taxon>
        <taxon>Pseudomonadati</taxon>
        <taxon>Pseudomonadota</taxon>
        <taxon>Betaproteobacteria</taxon>
        <taxon>Burkholderiales</taxon>
        <taxon>Alcaligenaceae</taxon>
        <taxon>Bordetella</taxon>
    </lineage>
</organism>
<evidence type="ECO:0000313" key="7">
    <source>
        <dbReference type="Proteomes" id="UP000001977"/>
    </source>
</evidence>
<protein>
    <submittedName>
        <fullName evidence="6">Flagellar hook-associated protein 3</fullName>
    </submittedName>
</protein>
<dbReference type="GO" id="GO:0071973">
    <property type="term" value="P:bacterial-type flagellum-dependent cell motility"/>
    <property type="evidence" value="ECO:0007669"/>
    <property type="project" value="InterPro"/>
</dbReference>
<evidence type="ECO:0000256" key="3">
    <source>
        <dbReference type="ARBA" id="ARBA00005709"/>
    </source>
</evidence>
<dbReference type="SUPFAM" id="SSF64518">
    <property type="entry name" value="Phase 1 flagellin"/>
    <property type="match status" value="1"/>
</dbReference>
<evidence type="ECO:0000256" key="4">
    <source>
        <dbReference type="ARBA" id="ARBA00023143"/>
    </source>
</evidence>
<dbReference type="PANTHER" id="PTHR42792:SF1">
    <property type="entry name" value="FLAGELLAR HOOK-ASSOCIATED PROTEIN 3"/>
    <property type="match status" value="1"/>
</dbReference>
<keyword evidence="4" id="KW-0975">Bacterial flagellum</keyword>
<evidence type="ECO:0000259" key="5">
    <source>
        <dbReference type="Pfam" id="PF00669"/>
    </source>
</evidence>
<proteinExistence type="inferred from homology"/>
<evidence type="ECO:0000256" key="1">
    <source>
        <dbReference type="ARBA" id="ARBA00004365"/>
    </source>
</evidence>
<dbReference type="STRING" id="360910.BAV1698"/>
<dbReference type="RefSeq" id="WP_012417367.1">
    <property type="nucleotide sequence ID" value="NC_010645.1"/>
</dbReference>
<sequence length="410" mass="42958">MRLSTSMIYQNGLNGILNQEAALSRLQEQLASGKRVLTPSDDPLAASLAVNVAQTASMNKNYSANRATLKQSLGAEENALSSAVTTLQDVMKRVVEAGNGTMSDADRQTLSNVLKGARDQLLSLANSTDGNGQYLFSGYQGNTQPFVIDASGNVSYNGDKGQRMVQADQSRQLAGSDIGTDIFGRAVPGTLSYIASAGAANKGTGQFSTVSLKSPGAGNFVGADFSISFANNATTGKLEYTVTSSSPAFTPITAEYQEGANIDMGGVSLSIKGKPQAGDAFQVEMPSSKNMDMFGTLNDLIQTLENPISGSDVQSVELVNKLATANKSLSLGLDNILTVRASVGSRLNELDALDATGTLNALSYTKQLSDLEETDVYSTTTELLLRQVALQAASGSFSKIIGSSLFSTNR</sequence>